<dbReference type="EMBL" id="SUNJ01014154">
    <property type="protein sequence ID" value="TPP56725.1"/>
    <property type="molecule type" value="Genomic_DNA"/>
</dbReference>
<gene>
    <name evidence="1" type="ORF">FGIG_11278</name>
</gene>
<keyword evidence="2" id="KW-1185">Reference proteome</keyword>
<dbReference type="AlphaFoldDB" id="A0A504Y985"/>
<proteinExistence type="predicted"/>
<dbReference type="Proteomes" id="UP000316759">
    <property type="component" value="Unassembled WGS sequence"/>
</dbReference>
<comment type="caution">
    <text evidence="1">The sequence shown here is derived from an EMBL/GenBank/DDBJ whole genome shotgun (WGS) entry which is preliminary data.</text>
</comment>
<accession>A0A504Y985</accession>
<evidence type="ECO:0000313" key="1">
    <source>
        <dbReference type="EMBL" id="TPP56725.1"/>
    </source>
</evidence>
<organism evidence="1 2">
    <name type="scientific">Fasciola gigantica</name>
    <name type="common">Giant liver fluke</name>
    <dbReference type="NCBI Taxonomy" id="46835"/>
    <lineage>
        <taxon>Eukaryota</taxon>
        <taxon>Metazoa</taxon>
        <taxon>Spiralia</taxon>
        <taxon>Lophotrochozoa</taxon>
        <taxon>Platyhelminthes</taxon>
        <taxon>Trematoda</taxon>
        <taxon>Digenea</taxon>
        <taxon>Plagiorchiida</taxon>
        <taxon>Echinostomata</taxon>
        <taxon>Echinostomatoidea</taxon>
        <taxon>Fasciolidae</taxon>
        <taxon>Fasciola</taxon>
    </lineage>
</organism>
<reference evidence="1 2" key="1">
    <citation type="submission" date="2019-04" db="EMBL/GenBank/DDBJ databases">
        <title>Annotation for the trematode Fasciola gigantica.</title>
        <authorList>
            <person name="Choi Y.-J."/>
        </authorList>
    </citation>
    <scope>NUCLEOTIDE SEQUENCE [LARGE SCALE GENOMIC DNA]</scope>
    <source>
        <strain evidence="1">Uganda_cow_1</strain>
    </source>
</reference>
<evidence type="ECO:0000313" key="2">
    <source>
        <dbReference type="Proteomes" id="UP000316759"/>
    </source>
</evidence>
<dbReference type="OrthoDB" id="10450915at2759"/>
<protein>
    <submittedName>
        <fullName evidence="1">Uncharacterized protein</fullName>
    </submittedName>
</protein>
<name>A0A504Y985_FASGI</name>
<sequence>MSGDSTSKLDDSESSWSLHSIGKAQKSLRTKKNFPKASSTPVSNCGSQSCSVNVTQYHSTLDDTWIQDSLFAKALRRFEELKQSWVSNCKRSNRSYVRLATVILHCAQGENPSDIASPSLAAGALLLLRQGQRNKVQLCQGYALERSIAEVQNSLDR</sequence>